<sequence length="257" mass="28725">MRSSLVEDGLIRSFEFHTDESSSQHGPTTFGFLDDLESFMSSVPSNKGIYNLFYRGKEICHLENETDDELFDYAPLNDSTPYSMTAQQESSEGESCRSHIDDLILPLQVINVSYGSMQEILTTAAQAVKSNFLNYLFSMNPLDSGTIVKEANNVIKFLSNIPDVSSMKNLLNILDGEINKLETSLPLIQTRCAAEAQTLNKHESILINPKQKLLALKIEFDDLKSSPNRALAEEKVHSEDSEKLTKAVEALKNQLLL</sequence>
<proteinExistence type="predicted"/>
<evidence type="ECO:0000313" key="1">
    <source>
        <dbReference type="EMBL" id="KAL3523141.1"/>
    </source>
</evidence>
<evidence type="ECO:0000313" key="2">
    <source>
        <dbReference type="Proteomes" id="UP001630127"/>
    </source>
</evidence>
<dbReference type="EMBL" id="JBJUIK010000007">
    <property type="protein sequence ID" value="KAL3523141.1"/>
    <property type="molecule type" value="Genomic_DNA"/>
</dbReference>
<dbReference type="Proteomes" id="UP001630127">
    <property type="component" value="Unassembled WGS sequence"/>
</dbReference>
<protein>
    <submittedName>
        <fullName evidence="1">Uncharacterized protein</fullName>
    </submittedName>
</protein>
<comment type="caution">
    <text evidence="1">The sequence shown here is derived from an EMBL/GenBank/DDBJ whole genome shotgun (WGS) entry which is preliminary data.</text>
</comment>
<accession>A0ABD2ZUL1</accession>
<gene>
    <name evidence="1" type="ORF">ACH5RR_015975</name>
</gene>
<organism evidence="1 2">
    <name type="scientific">Cinchona calisaya</name>
    <dbReference type="NCBI Taxonomy" id="153742"/>
    <lineage>
        <taxon>Eukaryota</taxon>
        <taxon>Viridiplantae</taxon>
        <taxon>Streptophyta</taxon>
        <taxon>Embryophyta</taxon>
        <taxon>Tracheophyta</taxon>
        <taxon>Spermatophyta</taxon>
        <taxon>Magnoliopsida</taxon>
        <taxon>eudicotyledons</taxon>
        <taxon>Gunneridae</taxon>
        <taxon>Pentapetalae</taxon>
        <taxon>asterids</taxon>
        <taxon>lamiids</taxon>
        <taxon>Gentianales</taxon>
        <taxon>Rubiaceae</taxon>
        <taxon>Cinchonoideae</taxon>
        <taxon>Cinchoneae</taxon>
        <taxon>Cinchona</taxon>
    </lineage>
</organism>
<keyword evidence="2" id="KW-1185">Reference proteome</keyword>
<reference evidence="1 2" key="1">
    <citation type="submission" date="2024-11" db="EMBL/GenBank/DDBJ databases">
        <title>A near-complete genome assembly of Cinchona calisaya.</title>
        <authorList>
            <person name="Lian D.C."/>
            <person name="Zhao X.W."/>
            <person name="Wei L."/>
        </authorList>
    </citation>
    <scope>NUCLEOTIDE SEQUENCE [LARGE SCALE GENOMIC DNA]</scope>
    <source>
        <tissue evidence="1">Nenye</tissue>
    </source>
</reference>
<dbReference type="AlphaFoldDB" id="A0ABD2ZUL1"/>
<name>A0ABD2ZUL1_9GENT</name>